<name>A0A9W9YCM2_9CNID</name>
<comment type="caution">
    <text evidence="2">The sequence shown here is derived from an EMBL/GenBank/DDBJ whole genome shotgun (WGS) entry which is preliminary data.</text>
</comment>
<evidence type="ECO:0000313" key="2">
    <source>
        <dbReference type="EMBL" id="KAJ7333773.1"/>
    </source>
</evidence>
<proteinExistence type="predicted"/>
<feature type="region of interest" description="Disordered" evidence="1">
    <location>
        <begin position="40"/>
        <end position="70"/>
    </location>
</feature>
<feature type="compositionally biased region" description="Acidic residues" evidence="1">
    <location>
        <begin position="56"/>
        <end position="65"/>
    </location>
</feature>
<evidence type="ECO:0000313" key="3">
    <source>
        <dbReference type="Proteomes" id="UP001163046"/>
    </source>
</evidence>
<accession>A0A9W9YCM2</accession>
<gene>
    <name evidence="2" type="ORF">OS493_015864</name>
</gene>
<evidence type="ECO:0000256" key="1">
    <source>
        <dbReference type="SAM" id="MobiDB-lite"/>
    </source>
</evidence>
<feature type="compositionally biased region" description="Basic residues" evidence="1">
    <location>
        <begin position="1"/>
        <end position="15"/>
    </location>
</feature>
<keyword evidence="3" id="KW-1185">Reference proteome</keyword>
<reference evidence="2" key="1">
    <citation type="submission" date="2023-01" db="EMBL/GenBank/DDBJ databases">
        <title>Genome assembly of the deep-sea coral Lophelia pertusa.</title>
        <authorList>
            <person name="Herrera S."/>
            <person name="Cordes E."/>
        </authorList>
    </citation>
    <scope>NUCLEOTIDE SEQUENCE</scope>
    <source>
        <strain evidence="2">USNM1676648</strain>
        <tissue evidence="2">Polyp</tissue>
    </source>
</reference>
<sequence>MAKSIRSKRKRKLRAARREQLKPRVKAALEKVLGLSDKEMIVETEDGEEDKGKEETQEELQEDTTIDTTATEVTEDVAMKPEDGAQKKLGKKALKKIDKKKNVKRLANKKRKNQKIFKW</sequence>
<feature type="region of interest" description="Disordered" evidence="1">
    <location>
        <begin position="1"/>
        <end position="20"/>
    </location>
</feature>
<dbReference type="AlphaFoldDB" id="A0A9W9YCM2"/>
<dbReference type="Proteomes" id="UP001163046">
    <property type="component" value="Unassembled WGS sequence"/>
</dbReference>
<organism evidence="2 3">
    <name type="scientific">Desmophyllum pertusum</name>
    <dbReference type="NCBI Taxonomy" id="174260"/>
    <lineage>
        <taxon>Eukaryota</taxon>
        <taxon>Metazoa</taxon>
        <taxon>Cnidaria</taxon>
        <taxon>Anthozoa</taxon>
        <taxon>Hexacorallia</taxon>
        <taxon>Scleractinia</taxon>
        <taxon>Caryophylliina</taxon>
        <taxon>Caryophylliidae</taxon>
        <taxon>Desmophyllum</taxon>
    </lineage>
</organism>
<dbReference type="EMBL" id="MU827785">
    <property type="protein sequence ID" value="KAJ7333773.1"/>
    <property type="molecule type" value="Genomic_DNA"/>
</dbReference>
<protein>
    <submittedName>
        <fullName evidence="2">Uncharacterized protein</fullName>
    </submittedName>
</protein>